<accession>A0A1A8VSD8</accession>
<evidence type="ECO:0000313" key="3">
    <source>
        <dbReference type="Proteomes" id="UP000078597"/>
    </source>
</evidence>
<keyword evidence="1" id="KW-0812">Transmembrane</keyword>
<evidence type="ECO:0000313" key="2">
    <source>
        <dbReference type="EMBL" id="SBS82237.1"/>
    </source>
</evidence>
<dbReference type="EMBL" id="FLQW01000164">
    <property type="protein sequence ID" value="SBS82237.1"/>
    <property type="molecule type" value="Genomic_DNA"/>
</dbReference>
<dbReference type="AlphaFoldDB" id="A0A1A8VSD8"/>
<evidence type="ECO:0000256" key="1">
    <source>
        <dbReference type="SAM" id="Phobius"/>
    </source>
</evidence>
<feature type="transmembrane region" description="Helical" evidence="1">
    <location>
        <begin position="89"/>
        <end position="107"/>
    </location>
</feature>
<protein>
    <submittedName>
        <fullName evidence="2">Uncharacterized protein</fullName>
    </submittedName>
</protein>
<keyword evidence="1" id="KW-0472">Membrane</keyword>
<feature type="transmembrane region" description="Helical" evidence="1">
    <location>
        <begin position="119"/>
        <end position="139"/>
    </location>
</feature>
<dbReference type="VEuPathDB" id="PlasmoDB:PmUG01_04014800"/>
<proteinExistence type="predicted"/>
<sequence length="161" mass="19475">MTEQKNNSEQIKNENNENKYFSQFYSFLNSNYIKNSFENKLEQVAIDCNLFSEEIEVHNENEKLIIQLFGKSSVTLKKLYKKKRLIDHYFFLLILFNILSNLPYSIIPIQKFIDICDHYMAYGVYYLFTSLWNNHFFHISLSNTMVSKMSDNMMRWYEARH</sequence>
<gene>
    <name evidence="2" type="ORF">PMALA_003140</name>
</gene>
<dbReference type="Proteomes" id="UP000078597">
    <property type="component" value="Unassembled WGS sequence"/>
</dbReference>
<keyword evidence="1" id="KW-1133">Transmembrane helix</keyword>
<organism evidence="2 3">
    <name type="scientific">Plasmodium malariae</name>
    <dbReference type="NCBI Taxonomy" id="5858"/>
    <lineage>
        <taxon>Eukaryota</taxon>
        <taxon>Sar</taxon>
        <taxon>Alveolata</taxon>
        <taxon>Apicomplexa</taxon>
        <taxon>Aconoidasida</taxon>
        <taxon>Haemosporida</taxon>
        <taxon>Plasmodiidae</taxon>
        <taxon>Plasmodium</taxon>
        <taxon>Plasmodium (Plasmodium)</taxon>
    </lineage>
</organism>
<name>A0A1A8VSD8_PLAMA</name>
<reference evidence="3" key="1">
    <citation type="submission" date="2016-05" db="EMBL/GenBank/DDBJ databases">
        <authorList>
            <person name="Naeem Raeece"/>
        </authorList>
    </citation>
    <scope>NUCLEOTIDE SEQUENCE [LARGE SCALE GENOMIC DNA]</scope>
</reference>